<gene>
    <name evidence="3" type="ORF">FHS40_008778</name>
</gene>
<reference evidence="3 4" key="1">
    <citation type="submission" date="2020-08" db="EMBL/GenBank/DDBJ databases">
        <title>Genomic Encyclopedia of Type Strains, Phase III (KMG-III): the genomes of soil and plant-associated and newly described type strains.</title>
        <authorList>
            <person name="Whitman W."/>
        </authorList>
    </citation>
    <scope>NUCLEOTIDE SEQUENCE [LARGE SCALE GENOMIC DNA]</scope>
    <source>
        <strain evidence="3 4">CECT 3146</strain>
    </source>
</reference>
<name>A0A7W8EZP7_STRST</name>
<dbReference type="EMBL" id="JACHJD010000034">
    <property type="protein sequence ID" value="MBB5109648.1"/>
    <property type="molecule type" value="Genomic_DNA"/>
</dbReference>
<evidence type="ECO:0000313" key="3">
    <source>
        <dbReference type="EMBL" id="MBB5109648.1"/>
    </source>
</evidence>
<dbReference type="Pfam" id="PF13613">
    <property type="entry name" value="HTH_Tnp_4"/>
    <property type="match status" value="1"/>
</dbReference>
<dbReference type="Proteomes" id="UP000549009">
    <property type="component" value="Unassembled WGS sequence"/>
</dbReference>
<accession>A0A7W8EZP7</accession>
<evidence type="ECO:0000259" key="2">
    <source>
        <dbReference type="Pfam" id="PF13613"/>
    </source>
</evidence>
<feature type="compositionally biased region" description="Basic residues" evidence="1">
    <location>
        <begin position="200"/>
        <end position="213"/>
    </location>
</feature>
<sequence length="284" mass="31817">MCDETRLLAVAVVFSTHHASSEEPRLVPYRATIDVPHELVEHVSWLIYARRCERRSRWRKLGCFQQALLALVDLRKNETLPALAAGFGVSTATAWRYVDETLDVLAAWAPSLHEALTGLGEGDFVIVDGTLIPTDRIAADEPYYSQKHKQHGMNVQVIARPDGTPPVVLPRNTGPHPRPDRRACPRYRPGLPHPADPRPRGPRLPRRRSHRPHPLLPPPRTARALPAVQPGPRPAESPGRTHLRPAEVLATAPASQMLHPPHRNRRPGRPHTPDLQLFRMKTAQ</sequence>
<proteinExistence type="predicted"/>
<evidence type="ECO:0000256" key="1">
    <source>
        <dbReference type="SAM" id="MobiDB-lite"/>
    </source>
</evidence>
<dbReference type="AlphaFoldDB" id="A0A7W8EZP7"/>
<comment type="caution">
    <text evidence="3">The sequence shown here is derived from an EMBL/GenBank/DDBJ whole genome shotgun (WGS) entry which is preliminary data.</text>
</comment>
<keyword evidence="4" id="KW-1185">Reference proteome</keyword>
<dbReference type="InterPro" id="IPR027805">
    <property type="entry name" value="Transposase_HTH_dom"/>
</dbReference>
<evidence type="ECO:0000313" key="4">
    <source>
        <dbReference type="Proteomes" id="UP000549009"/>
    </source>
</evidence>
<feature type="region of interest" description="Disordered" evidence="1">
    <location>
        <begin position="159"/>
        <end position="284"/>
    </location>
</feature>
<protein>
    <recommendedName>
        <fullName evidence="2">Transposase Helix-turn-helix domain-containing protein</fullName>
    </recommendedName>
</protein>
<feature type="domain" description="Transposase Helix-turn-helix" evidence="2">
    <location>
        <begin position="59"/>
        <end position="107"/>
    </location>
</feature>
<feature type="compositionally biased region" description="Basic residues" evidence="1">
    <location>
        <begin position="260"/>
        <end position="269"/>
    </location>
</feature>
<organism evidence="3 4">
    <name type="scientific">Streptomyces spectabilis</name>
    <dbReference type="NCBI Taxonomy" id="68270"/>
    <lineage>
        <taxon>Bacteria</taxon>
        <taxon>Bacillati</taxon>
        <taxon>Actinomycetota</taxon>
        <taxon>Actinomycetes</taxon>
        <taxon>Kitasatosporales</taxon>
        <taxon>Streptomycetaceae</taxon>
        <taxon>Streptomyces</taxon>
    </lineage>
</organism>